<protein>
    <recommendedName>
        <fullName evidence="3">dATP/dGTP diphosphohydrolase N-terminal domain-containing protein</fullName>
    </recommendedName>
</protein>
<evidence type="ECO:0000313" key="2">
    <source>
        <dbReference type="Proteomes" id="UP001549076"/>
    </source>
</evidence>
<dbReference type="RefSeq" id="WP_354193248.1">
    <property type="nucleotide sequence ID" value="NZ_JBEPML010000003.1"/>
</dbReference>
<keyword evidence="2" id="KW-1185">Reference proteome</keyword>
<accession>A0ABV2MYM4</accession>
<sequence>MPDYTIETTYHLPAYRQRTYSAKTVPDACRLAIEDDDWDGEKLSYEDAGETFISGIWEGRDAAYTGTAAAIPSQFGETIQRKAGQFELLHGLLKLLLADVTSSRRSSDEWIARAAWAVACGEAIIAGARDPDGPPEPSA</sequence>
<organism evidence="1 2">
    <name type="scientific">Aquamicrobium terrae</name>
    <dbReference type="NCBI Taxonomy" id="1324945"/>
    <lineage>
        <taxon>Bacteria</taxon>
        <taxon>Pseudomonadati</taxon>
        <taxon>Pseudomonadota</taxon>
        <taxon>Alphaproteobacteria</taxon>
        <taxon>Hyphomicrobiales</taxon>
        <taxon>Phyllobacteriaceae</taxon>
        <taxon>Aquamicrobium</taxon>
    </lineage>
</organism>
<name>A0ABV2MYM4_9HYPH</name>
<reference evidence="1 2" key="1">
    <citation type="submission" date="2024-06" db="EMBL/GenBank/DDBJ databases">
        <title>Genomic Encyclopedia of Type Strains, Phase IV (KMG-IV): sequencing the most valuable type-strain genomes for metagenomic binning, comparative biology and taxonomic classification.</title>
        <authorList>
            <person name="Goeker M."/>
        </authorList>
    </citation>
    <scope>NUCLEOTIDE SEQUENCE [LARGE SCALE GENOMIC DNA]</scope>
    <source>
        <strain evidence="1 2">DSM 27865</strain>
    </source>
</reference>
<evidence type="ECO:0000313" key="1">
    <source>
        <dbReference type="EMBL" id="MET3790992.1"/>
    </source>
</evidence>
<proteinExistence type="predicted"/>
<dbReference type="Proteomes" id="UP001549076">
    <property type="component" value="Unassembled WGS sequence"/>
</dbReference>
<comment type="caution">
    <text evidence="1">The sequence shown here is derived from an EMBL/GenBank/DDBJ whole genome shotgun (WGS) entry which is preliminary data.</text>
</comment>
<dbReference type="EMBL" id="JBEPML010000003">
    <property type="protein sequence ID" value="MET3790992.1"/>
    <property type="molecule type" value="Genomic_DNA"/>
</dbReference>
<gene>
    <name evidence="1" type="ORF">ABID37_001195</name>
</gene>
<evidence type="ECO:0008006" key="3">
    <source>
        <dbReference type="Google" id="ProtNLM"/>
    </source>
</evidence>